<accession>U4T1P5</accession>
<dbReference type="eggNOG" id="COG4993">
    <property type="taxonomic scope" value="Bacteria"/>
</dbReference>
<dbReference type="Proteomes" id="UP000016761">
    <property type="component" value="Unassembled WGS sequence"/>
</dbReference>
<gene>
    <name evidence="6" type="ORF">M917_2063</name>
</gene>
<dbReference type="Gene3D" id="2.140.10.10">
    <property type="entry name" value="Quinoprotein alcohol dehydrogenase-like superfamily"/>
    <property type="match status" value="2"/>
</dbReference>
<name>U4T1P5_9GAMM</name>
<proteinExistence type="inferred from homology"/>
<evidence type="ECO:0000256" key="2">
    <source>
        <dbReference type="ARBA" id="ARBA00008156"/>
    </source>
</evidence>
<feature type="transmembrane region" description="Helical" evidence="4">
    <location>
        <begin position="134"/>
        <end position="155"/>
    </location>
</feature>
<dbReference type="SMART" id="SM00564">
    <property type="entry name" value="PQQ"/>
    <property type="match status" value="5"/>
</dbReference>
<dbReference type="GO" id="GO:0048038">
    <property type="term" value="F:quinone binding"/>
    <property type="evidence" value="ECO:0007669"/>
    <property type="project" value="InterPro"/>
</dbReference>
<dbReference type="InterPro" id="IPR011047">
    <property type="entry name" value="Quinoprotein_ADH-like_sf"/>
</dbReference>
<keyword evidence="7" id="KW-1185">Reference proteome</keyword>
<keyword evidence="4" id="KW-0472">Membrane</keyword>
<feature type="transmembrane region" description="Helical" evidence="4">
    <location>
        <begin position="30"/>
        <end position="47"/>
    </location>
</feature>
<evidence type="ECO:0000313" key="7">
    <source>
        <dbReference type="Proteomes" id="UP000016761"/>
    </source>
</evidence>
<dbReference type="InterPro" id="IPR002372">
    <property type="entry name" value="PQQ_rpt_dom"/>
</dbReference>
<dbReference type="Pfam" id="PF01011">
    <property type="entry name" value="PQQ"/>
    <property type="match status" value="1"/>
</dbReference>
<keyword evidence="4" id="KW-1133">Transmembrane helix</keyword>
<evidence type="ECO:0000256" key="4">
    <source>
        <dbReference type="SAM" id="Phobius"/>
    </source>
</evidence>
<keyword evidence="4" id="KW-0812">Transmembrane</keyword>
<dbReference type="PANTHER" id="PTHR32303:SF4">
    <property type="entry name" value="QUINOPROTEIN GLUCOSE DEHYDROGENASE"/>
    <property type="match status" value="1"/>
</dbReference>
<keyword evidence="3 6" id="KW-0560">Oxidoreductase</keyword>
<comment type="caution">
    <text evidence="6">The sequence shown here is derived from an EMBL/GenBank/DDBJ whole genome shotgun (WGS) entry which is preliminary data.</text>
</comment>
<dbReference type="SUPFAM" id="SSF50998">
    <property type="entry name" value="Quinoprotein alcohol dehydrogenase-like"/>
    <property type="match status" value="1"/>
</dbReference>
<comment type="cofactor">
    <cofactor evidence="1">
        <name>pyrroloquinoline quinone</name>
        <dbReference type="ChEBI" id="CHEBI:58442"/>
    </cofactor>
</comment>
<dbReference type="InterPro" id="IPR018391">
    <property type="entry name" value="PQQ_b-propeller_rpt"/>
</dbReference>
<dbReference type="CDD" id="cd10280">
    <property type="entry name" value="PQQ_mGDH"/>
    <property type="match status" value="1"/>
</dbReference>
<dbReference type="PATRIC" id="fig|1354303.4.peg.2028"/>
<feature type="transmembrane region" description="Helical" evidence="4">
    <location>
        <begin position="5"/>
        <end position="24"/>
    </location>
</feature>
<dbReference type="EMBL" id="AUSW01000034">
    <property type="protein sequence ID" value="ERL54717.1"/>
    <property type="molecule type" value="Genomic_DNA"/>
</dbReference>
<comment type="similarity">
    <text evidence="2">Belongs to the bacterial PQQ dehydrogenase family.</text>
</comment>
<dbReference type="STRING" id="1354303.M917_2063"/>
<dbReference type="OrthoDB" id="9794322at2"/>
<dbReference type="GO" id="GO:0016020">
    <property type="term" value="C:membrane"/>
    <property type="evidence" value="ECO:0007669"/>
    <property type="project" value="InterPro"/>
</dbReference>
<evidence type="ECO:0000256" key="3">
    <source>
        <dbReference type="ARBA" id="ARBA00023002"/>
    </source>
</evidence>
<evidence type="ECO:0000259" key="5">
    <source>
        <dbReference type="Pfam" id="PF01011"/>
    </source>
</evidence>
<feature type="transmembrane region" description="Helical" evidence="4">
    <location>
        <begin position="54"/>
        <end position="70"/>
    </location>
</feature>
<evidence type="ECO:0000256" key="1">
    <source>
        <dbReference type="ARBA" id="ARBA00001931"/>
    </source>
</evidence>
<organism evidence="6 7">
    <name type="scientific">Psychrobacter aquaticus CMS 56</name>
    <dbReference type="NCBI Taxonomy" id="1354303"/>
    <lineage>
        <taxon>Bacteria</taxon>
        <taxon>Pseudomonadati</taxon>
        <taxon>Pseudomonadota</taxon>
        <taxon>Gammaproteobacteria</taxon>
        <taxon>Moraxellales</taxon>
        <taxon>Moraxellaceae</taxon>
        <taxon>Psychrobacter</taxon>
    </lineage>
</organism>
<feature type="transmembrane region" description="Helical" evidence="4">
    <location>
        <begin position="76"/>
        <end position="98"/>
    </location>
</feature>
<reference evidence="6 7" key="1">
    <citation type="journal article" date="2013" name="Genome Announc.">
        <title>Draft Genome Sequence of Psychrobacter aquaticus Strain CMS 56T, Isolated from a Cyanobacterial Mat Sample Collected from Water Bodies in the McMurdo Dry Valley Region of Antarctica.</title>
        <authorList>
            <person name="Reddy G.S."/>
            <person name="Ara S."/>
            <person name="Singh A."/>
            <person name="Kumar Pinnaka A."/>
            <person name="Shivaji S."/>
        </authorList>
    </citation>
    <scope>NUCLEOTIDE SEQUENCE [LARGE SCALE GENOMIC DNA]</scope>
    <source>
        <strain evidence="6 7">CMS 56</strain>
    </source>
</reference>
<dbReference type="RefSeq" id="WP_021814687.1">
    <property type="nucleotide sequence ID" value="NZ_AUSW01000034.1"/>
</dbReference>
<dbReference type="AlphaFoldDB" id="U4T1P5"/>
<dbReference type="InterPro" id="IPR017511">
    <property type="entry name" value="PQQ_mDH"/>
</dbReference>
<dbReference type="PANTHER" id="PTHR32303">
    <property type="entry name" value="QUINOPROTEIN ALCOHOL DEHYDROGENASE (CYTOCHROME C)"/>
    <property type="match status" value="1"/>
</dbReference>
<evidence type="ECO:0000313" key="6">
    <source>
        <dbReference type="EMBL" id="ERL54717.1"/>
    </source>
</evidence>
<dbReference type="GO" id="GO:0008876">
    <property type="term" value="F:quinoprotein glucose dehydrogenase activity"/>
    <property type="evidence" value="ECO:0007669"/>
    <property type="project" value="UniProtKB-EC"/>
</dbReference>
<dbReference type="EC" id="1.1.5.2" evidence="6"/>
<sequence>MEKLVAIIMAVFAAPLLIGGAYLLSLGGSPYYLFAGIVMLATAFLLFKKHWSAYGLYAIFIVATIVWALWESGFYWWALAPRVGFPLIFGLLMLLPWVPNKMRGQRAQVATSTDTTSTDTNSAITANTVKKNPLYYWGLLASVVVGALLSFGSLANNATDKLGELDLSATSTDTSANLGDPLSNGAQTADGEWSAYGRTDYGQRYSPLTQITTDNVKDLELAWQIQTGDVKGPNDIGETTYQATPLKIGNALYMCTPHNWALALDADSGETLWKFDPKVGENLQRQHQTCRGVSYYAGQAGTDSTSPAVNDQASNNSASNVAVANQATTTSNVMAQKVAGNTFESASKQCDAKIFIPTSDAKLYALDPNTGQRCQDFGEDGSLDLMHNMPFQQAGYYYSTSPPIVAGDVIIVAGSVNDNYDVNSPSGVIRAYDVNTGELMWNWDSGDPDNTAPFDVNDPTQTYKTSSPNSWSIASADEELGLVYFPMGNRTPDQLGSYRNAAEEKYATSVVALDLETGEARWVQQFVHHDLWDMDTPAQPTLLDLDTADGVQPALVIPTKQGDVYVLNRATGEPIVPIKERDAPQGYLIAGEHAAPTQPYSGLSFEPPMLKEKDMWGASLIDQMMCRIEFNQLNYDGRYTPPSTNGSIVYPGNFGTFNWGGIAVDPENGVMFGMPTYLAFTSKLIPKETLGDVETNKGEQGVNANEGADYAVEMGPFLSPLGVPCQQPPWGTIAGADLATGEIAYQRKNGTVQDLSPIPLKLELGVPGIGGPIITKGGLAFLSAATENNFRAYDLKNGDVLWNVRIPAGGQATPMTYLNSKGEQMVVLVAGGHGSVGTTIGDYVMAYKLSDQSK</sequence>
<protein>
    <submittedName>
        <fullName evidence="6">Glucose dehydrogenase, PQQ-dependent</fullName>
        <ecNumber evidence="6">1.1.5.2</ecNumber>
    </submittedName>
</protein>
<dbReference type="NCBIfam" id="TIGR03074">
    <property type="entry name" value="PQQ_membr_DH"/>
    <property type="match status" value="1"/>
</dbReference>
<feature type="domain" description="Pyrrolo-quinoline quinone repeat" evidence="5">
    <location>
        <begin position="193"/>
        <end position="826"/>
    </location>
</feature>